<evidence type="ECO:0000256" key="5">
    <source>
        <dbReference type="ARBA" id="ARBA00022825"/>
    </source>
</evidence>
<keyword evidence="4 8" id="KW-0378">Hydrolase</keyword>
<evidence type="ECO:0000256" key="2">
    <source>
        <dbReference type="ARBA" id="ARBA00022670"/>
    </source>
</evidence>
<feature type="active site" description="Charge relay system" evidence="8">
    <location>
        <position position="477"/>
    </location>
</feature>
<keyword evidence="6 8" id="KW-0106">Calcium</keyword>
<dbReference type="SMART" id="SM00944">
    <property type="entry name" value="Pro-kuma_activ"/>
    <property type="match status" value="1"/>
</dbReference>
<organism evidence="12 13">
    <name type="scientific">Rhodofomes roseus</name>
    <dbReference type="NCBI Taxonomy" id="34475"/>
    <lineage>
        <taxon>Eukaryota</taxon>
        <taxon>Fungi</taxon>
        <taxon>Dikarya</taxon>
        <taxon>Basidiomycota</taxon>
        <taxon>Agaricomycotina</taxon>
        <taxon>Agaricomycetes</taxon>
        <taxon>Polyporales</taxon>
        <taxon>Rhodofomes</taxon>
    </lineage>
</organism>
<dbReference type="PANTHER" id="PTHR14218">
    <property type="entry name" value="PROTEASE S8 TRIPEPTIDYL PEPTIDASE I CLN2"/>
    <property type="match status" value="1"/>
</dbReference>
<name>A0A4Y9YBB8_9APHY</name>
<dbReference type="Gene3D" id="3.40.50.200">
    <property type="entry name" value="Peptidase S8/S53 domain"/>
    <property type="match status" value="2"/>
</dbReference>
<dbReference type="SUPFAM" id="SSF54897">
    <property type="entry name" value="Protease propeptides/inhibitors"/>
    <property type="match status" value="1"/>
</dbReference>
<feature type="active site" description="Charge relay system" evidence="8">
    <location>
        <position position="319"/>
    </location>
</feature>
<dbReference type="Pfam" id="PF09286">
    <property type="entry name" value="Pro-kuma_activ"/>
    <property type="match status" value="1"/>
</dbReference>
<evidence type="ECO:0000313" key="12">
    <source>
        <dbReference type="EMBL" id="TFY58761.1"/>
    </source>
</evidence>
<evidence type="ECO:0000256" key="1">
    <source>
        <dbReference type="ARBA" id="ARBA00004239"/>
    </source>
</evidence>
<dbReference type="AlphaFoldDB" id="A0A4Y9YBB8"/>
<dbReference type="InterPro" id="IPR015366">
    <property type="entry name" value="S53_propep"/>
</dbReference>
<feature type="signal peptide" evidence="10">
    <location>
        <begin position="1"/>
        <end position="20"/>
    </location>
</feature>
<keyword evidence="2 8" id="KW-0645">Protease</keyword>
<dbReference type="GO" id="GO:0046872">
    <property type="term" value="F:metal ion binding"/>
    <property type="evidence" value="ECO:0007669"/>
    <property type="project" value="UniProtKB-UniRule"/>
</dbReference>
<comment type="cofactor">
    <cofactor evidence="8">
        <name>Ca(2+)</name>
        <dbReference type="ChEBI" id="CHEBI:29108"/>
    </cofactor>
    <text evidence="8">Binds 1 Ca(2+) ion per subunit.</text>
</comment>
<dbReference type="InterPro" id="IPR036852">
    <property type="entry name" value="Peptidase_S8/S53_dom_sf"/>
</dbReference>
<dbReference type="GO" id="GO:0005576">
    <property type="term" value="C:extracellular region"/>
    <property type="evidence" value="ECO:0007669"/>
    <property type="project" value="UniProtKB-SubCell"/>
</dbReference>
<feature type="binding site" evidence="8">
    <location>
        <position position="521"/>
    </location>
    <ligand>
        <name>Ca(2+)</name>
        <dbReference type="ChEBI" id="CHEBI:29108"/>
    </ligand>
</feature>
<dbReference type="GO" id="GO:0004252">
    <property type="term" value="F:serine-type endopeptidase activity"/>
    <property type="evidence" value="ECO:0007669"/>
    <property type="project" value="UniProtKB-UniRule"/>
</dbReference>
<feature type="binding site" evidence="8">
    <location>
        <position position="541"/>
    </location>
    <ligand>
        <name>Ca(2+)</name>
        <dbReference type="ChEBI" id="CHEBI:29108"/>
    </ligand>
</feature>
<gene>
    <name evidence="12" type="ORF">EVJ58_g6216</name>
</gene>
<dbReference type="EMBL" id="SEKV01000340">
    <property type="protein sequence ID" value="TFY58761.1"/>
    <property type="molecule type" value="Genomic_DNA"/>
</dbReference>
<dbReference type="SUPFAM" id="SSF52743">
    <property type="entry name" value="Subtilisin-like"/>
    <property type="match status" value="1"/>
</dbReference>
<keyword evidence="7" id="KW-0865">Zymogen</keyword>
<keyword evidence="10" id="KW-0732">Signal</keyword>
<proteinExistence type="predicted"/>
<dbReference type="CDD" id="cd11377">
    <property type="entry name" value="Pro-peptidase_S53"/>
    <property type="match status" value="1"/>
</dbReference>
<protein>
    <recommendedName>
        <fullName evidence="11">Peptidase S53 domain-containing protein</fullName>
    </recommendedName>
</protein>
<dbReference type="GO" id="GO:0008240">
    <property type="term" value="F:tripeptidyl-peptidase activity"/>
    <property type="evidence" value="ECO:0007669"/>
    <property type="project" value="TreeGrafter"/>
</dbReference>
<feature type="chain" id="PRO_5021197800" description="Peptidase S53 domain-containing protein" evidence="10">
    <location>
        <begin position="21"/>
        <end position="562"/>
    </location>
</feature>
<evidence type="ECO:0000313" key="13">
    <source>
        <dbReference type="Proteomes" id="UP000298390"/>
    </source>
</evidence>
<accession>A0A4Y9YBB8</accession>
<dbReference type="PROSITE" id="PS51695">
    <property type="entry name" value="SEDOLISIN"/>
    <property type="match status" value="1"/>
</dbReference>
<comment type="caution">
    <text evidence="12">The sequence shown here is derived from an EMBL/GenBank/DDBJ whole genome shotgun (WGS) entry which is preliminary data.</text>
</comment>
<evidence type="ECO:0000256" key="9">
    <source>
        <dbReference type="SAM" id="MobiDB-lite"/>
    </source>
</evidence>
<comment type="subcellular location">
    <subcellularLocation>
        <location evidence="1">Secreted</location>
        <location evidence="1">Extracellular space</location>
    </subcellularLocation>
</comment>
<reference evidence="12 13" key="1">
    <citation type="submission" date="2019-01" db="EMBL/GenBank/DDBJ databases">
        <title>Genome sequencing of the rare red list fungi Fomitopsis rosea.</title>
        <authorList>
            <person name="Buettner E."/>
            <person name="Kellner H."/>
        </authorList>
    </citation>
    <scope>NUCLEOTIDE SEQUENCE [LARGE SCALE GENOMIC DNA]</scope>
    <source>
        <strain evidence="12 13">DSM 105464</strain>
    </source>
</reference>
<feature type="domain" description="Peptidase S53" evidence="11">
    <location>
        <begin position="237"/>
        <end position="561"/>
    </location>
</feature>
<sequence>MHLASCLLTILALGLSLCGASPAPSRHVVHESRSSIPTGWSPVRRADQDIVLPLRIGLVQPNIHKVEEYLMEVSHPQSPGYGKHWTPAEVGHAFRPSKEAVDVVRSWLLMSALGADRIRMTNDGTWIRVNVTVKEAEKLLGTEYYVYEKETEGDVIACADKYHLPEHVSGHVELVTPTLQFDFKHKRRAAEKRDRPPPSKLWRGIPTSNVSPASSAVAQVNGPVENITEQLSACGEQITPACLQLLYNFTDFTPQVPGNNSIAIVELTPNAYLASDLDMFFANFSPSQVGERPIFVSIDGGVVQTTTESLDDNVESDLDLQYAMALVGPTQNVTLLQAGDLVEGDYGVATFGDCLDAAGDLGSGTDYTTFSPSFPATCPYVTGVGATQINTTSTRTMESAAYEPGKLSSGGGFSNIFALPSYQQTVVQDYLTNYPPPYSSSVYNSSGNSRAYPDLSANGVRYTVAADGEWLSVYGTSASTPVIASFFTAINDARIAAGKSSIGFINPTIYSSSFQAAFNDITDGSNPGCGTQGFYAEPGWDPVTGIGTPNVAMLRDLWLELQ</sequence>
<feature type="region of interest" description="Disordered" evidence="9">
    <location>
        <begin position="187"/>
        <end position="206"/>
    </location>
</feature>
<evidence type="ECO:0000256" key="6">
    <source>
        <dbReference type="ARBA" id="ARBA00022837"/>
    </source>
</evidence>
<feature type="binding site" evidence="8">
    <location>
        <position position="520"/>
    </location>
    <ligand>
        <name>Ca(2+)</name>
        <dbReference type="ChEBI" id="CHEBI:29108"/>
    </ligand>
</feature>
<dbReference type="STRING" id="34475.A0A4Y9YBB8"/>
<dbReference type="InterPro" id="IPR030400">
    <property type="entry name" value="Sedolisin_dom"/>
</dbReference>
<evidence type="ECO:0000256" key="3">
    <source>
        <dbReference type="ARBA" id="ARBA00022723"/>
    </source>
</evidence>
<evidence type="ECO:0000256" key="8">
    <source>
        <dbReference type="PROSITE-ProRule" id="PRU01032"/>
    </source>
</evidence>
<keyword evidence="3 8" id="KW-0479">Metal-binding</keyword>
<dbReference type="CDD" id="cd04056">
    <property type="entry name" value="Peptidases_S53"/>
    <property type="match status" value="1"/>
</dbReference>
<feature type="active site" description="Charge relay system" evidence="8">
    <location>
        <position position="315"/>
    </location>
</feature>
<evidence type="ECO:0000256" key="7">
    <source>
        <dbReference type="ARBA" id="ARBA00023145"/>
    </source>
</evidence>
<evidence type="ECO:0000256" key="4">
    <source>
        <dbReference type="ARBA" id="ARBA00022801"/>
    </source>
</evidence>
<evidence type="ECO:0000256" key="10">
    <source>
        <dbReference type="SAM" id="SignalP"/>
    </source>
</evidence>
<keyword evidence="5 8" id="KW-0720">Serine protease</keyword>
<dbReference type="GO" id="GO:0006508">
    <property type="term" value="P:proteolysis"/>
    <property type="evidence" value="ECO:0007669"/>
    <property type="project" value="UniProtKB-KW"/>
</dbReference>
<dbReference type="Proteomes" id="UP000298390">
    <property type="component" value="Unassembled WGS sequence"/>
</dbReference>
<dbReference type="InterPro" id="IPR050819">
    <property type="entry name" value="Tripeptidyl-peptidase_I"/>
</dbReference>
<evidence type="ECO:0000259" key="11">
    <source>
        <dbReference type="PROSITE" id="PS51695"/>
    </source>
</evidence>
<dbReference type="PANTHER" id="PTHR14218:SF19">
    <property type="entry name" value="SERINE PROTEASE AORO, PUTATIVE (AFU_ORTHOLOGUE AFUA_6G10250)-RELATED"/>
    <property type="match status" value="1"/>
</dbReference>
<feature type="binding site" evidence="8">
    <location>
        <position position="539"/>
    </location>
    <ligand>
        <name>Ca(2+)</name>
        <dbReference type="ChEBI" id="CHEBI:29108"/>
    </ligand>
</feature>